<dbReference type="EMBL" id="JAPDRN010000007">
    <property type="protein sequence ID" value="KAJ9643830.1"/>
    <property type="molecule type" value="Genomic_DNA"/>
</dbReference>
<sequence length="150" mass="16462">MVLLRALGAPPDTILPYPEQSPPPEDTAHDLTPDNISSSPDTETSRPRDKAEKPKMESLHSSSKKPQPVQMSTTSSSQDQQRPSESSQHVARTNDRTSEERSTASLASVLAKRGDTLPLTMFSGLVDASPELDKKPESKLTWVKEEPRSK</sequence>
<evidence type="ECO:0000256" key="1">
    <source>
        <dbReference type="SAM" id="MobiDB-lite"/>
    </source>
</evidence>
<feature type="compositionally biased region" description="Basic and acidic residues" evidence="1">
    <location>
        <begin position="92"/>
        <end position="102"/>
    </location>
</feature>
<reference evidence="2" key="1">
    <citation type="submission" date="2022-10" db="EMBL/GenBank/DDBJ databases">
        <title>Culturing micro-colonial fungi from biological soil crusts in the Mojave desert and describing Neophaeococcomyces mojavensis, and introducing the new genera and species Taxawa tesnikishii.</title>
        <authorList>
            <person name="Kurbessoian T."/>
            <person name="Stajich J.E."/>
        </authorList>
    </citation>
    <scope>NUCLEOTIDE SEQUENCE</scope>
    <source>
        <strain evidence="2">TK_35</strain>
    </source>
</reference>
<evidence type="ECO:0000313" key="3">
    <source>
        <dbReference type="Proteomes" id="UP001172681"/>
    </source>
</evidence>
<keyword evidence="3" id="KW-1185">Reference proteome</keyword>
<gene>
    <name evidence="2" type="ORF">H2204_001975</name>
</gene>
<organism evidence="2 3">
    <name type="scientific">Knufia peltigerae</name>
    <dbReference type="NCBI Taxonomy" id="1002370"/>
    <lineage>
        <taxon>Eukaryota</taxon>
        <taxon>Fungi</taxon>
        <taxon>Dikarya</taxon>
        <taxon>Ascomycota</taxon>
        <taxon>Pezizomycotina</taxon>
        <taxon>Eurotiomycetes</taxon>
        <taxon>Chaetothyriomycetidae</taxon>
        <taxon>Chaetothyriales</taxon>
        <taxon>Trichomeriaceae</taxon>
        <taxon>Knufia</taxon>
    </lineage>
</organism>
<feature type="region of interest" description="Disordered" evidence="1">
    <location>
        <begin position="1"/>
        <end position="150"/>
    </location>
</feature>
<feature type="compositionally biased region" description="Basic and acidic residues" evidence="1">
    <location>
        <begin position="43"/>
        <end position="58"/>
    </location>
</feature>
<comment type="caution">
    <text evidence="2">The sequence shown here is derived from an EMBL/GenBank/DDBJ whole genome shotgun (WGS) entry which is preliminary data.</text>
</comment>
<evidence type="ECO:0000313" key="2">
    <source>
        <dbReference type="EMBL" id="KAJ9643830.1"/>
    </source>
</evidence>
<dbReference type="AlphaFoldDB" id="A0AA38YE36"/>
<proteinExistence type="predicted"/>
<feature type="compositionally biased region" description="Low complexity" evidence="1">
    <location>
        <begin position="70"/>
        <end position="81"/>
    </location>
</feature>
<dbReference type="Proteomes" id="UP001172681">
    <property type="component" value="Unassembled WGS sequence"/>
</dbReference>
<protein>
    <submittedName>
        <fullName evidence="2">Uncharacterized protein</fullName>
    </submittedName>
</protein>
<name>A0AA38YE36_9EURO</name>
<feature type="compositionally biased region" description="Basic and acidic residues" evidence="1">
    <location>
        <begin position="131"/>
        <end position="150"/>
    </location>
</feature>
<accession>A0AA38YE36</accession>